<dbReference type="RefSeq" id="WP_161315728.1">
    <property type="nucleotide sequence ID" value="NZ_WTUW01000002.1"/>
</dbReference>
<evidence type="ECO:0000313" key="5">
    <source>
        <dbReference type="EMBL" id="MZR31202.1"/>
    </source>
</evidence>
<dbReference type="PROSITE" id="PS51387">
    <property type="entry name" value="FAD_PCMH"/>
    <property type="match status" value="1"/>
</dbReference>
<keyword evidence="3" id="KW-0560">Oxidoreductase</keyword>
<dbReference type="SUPFAM" id="SSF56176">
    <property type="entry name" value="FAD-binding/transporter-associated domain-like"/>
    <property type="match status" value="1"/>
</dbReference>
<dbReference type="PANTHER" id="PTHR42659">
    <property type="entry name" value="XANTHINE DEHYDROGENASE SUBUNIT C-RELATED"/>
    <property type="match status" value="1"/>
</dbReference>
<evidence type="ECO:0000259" key="4">
    <source>
        <dbReference type="PROSITE" id="PS51387"/>
    </source>
</evidence>
<dbReference type="SUPFAM" id="SSF55447">
    <property type="entry name" value="CO dehydrogenase flavoprotein C-terminal domain-like"/>
    <property type="match status" value="1"/>
</dbReference>
<comment type="caution">
    <text evidence="5">The sequence shown here is derived from an EMBL/GenBank/DDBJ whole genome shotgun (WGS) entry which is preliminary data.</text>
</comment>
<evidence type="ECO:0000313" key="6">
    <source>
        <dbReference type="Proteomes" id="UP000476030"/>
    </source>
</evidence>
<dbReference type="EMBL" id="WTUW01000002">
    <property type="protein sequence ID" value="MZR31202.1"/>
    <property type="molecule type" value="Genomic_DNA"/>
</dbReference>
<dbReference type="Pfam" id="PF00941">
    <property type="entry name" value="FAD_binding_5"/>
    <property type="match status" value="1"/>
</dbReference>
<dbReference type="InterPro" id="IPR002346">
    <property type="entry name" value="Mopterin_DH_FAD-bd"/>
</dbReference>
<gene>
    <name evidence="5" type="ORF">GQE98_11230</name>
</gene>
<dbReference type="InterPro" id="IPR036318">
    <property type="entry name" value="FAD-bd_PCMH-like_sf"/>
</dbReference>
<dbReference type="GO" id="GO:0016491">
    <property type="term" value="F:oxidoreductase activity"/>
    <property type="evidence" value="ECO:0007669"/>
    <property type="project" value="UniProtKB-KW"/>
</dbReference>
<dbReference type="PANTHER" id="PTHR42659:SF2">
    <property type="entry name" value="XANTHINE DEHYDROGENASE SUBUNIT C-RELATED"/>
    <property type="match status" value="1"/>
</dbReference>
<dbReference type="InterPro" id="IPR016169">
    <property type="entry name" value="FAD-bd_PCMH_sub2"/>
</dbReference>
<dbReference type="InterPro" id="IPR036683">
    <property type="entry name" value="CO_DH_flav_C_dom_sf"/>
</dbReference>
<keyword evidence="1" id="KW-0285">Flavoprotein</keyword>
<name>A0A6L8W9S4_9PROT</name>
<evidence type="ECO:0000256" key="2">
    <source>
        <dbReference type="ARBA" id="ARBA00022827"/>
    </source>
</evidence>
<dbReference type="Gene3D" id="3.30.43.10">
    <property type="entry name" value="Uridine Diphospho-n-acetylenolpyruvylglucosamine Reductase, domain 2"/>
    <property type="match status" value="1"/>
</dbReference>
<keyword evidence="2" id="KW-0274">FAD</keyword>
<reference evidence="5 6" key="1">
    <citation type="submission" date="2019-12" db="EMBL/GenBank/DDBJ databases">
        <title>Snethiella sp. nov. sp. isolated from sea sand.</title>
        <authorList>
            <person name="Kim J."/>
            <person name="Jeong S.E."/>
            <person name="Jung H.S."/>
            <person name="Jeon C.O."/>
        </authorList>
    </citation>
    <scope>NUCLEOTIDE SEQUENCE [LARGE SCALE GENOMIC DNA]</scope>
    <source>
        <strain evidence="5 6">DP05</strain>
    </source>
</reference>
<sequence length="275" mass="29507">MKPALFDFAVAQSLSDAQSALLGGQNKLVSGNQSLGPMLNLRLTRPAGLIDISRLPELRNIEEFEDRVRFGAAITHAEIEDGEFPDPTGHWMRDAAANIAYRAVRNRGTIGGSLAHADPAADWVIVMTGLCATAIILGPEDNTPPRSLPMEDFFTGPYSTDLGPDDILAAVDVPIPGQGARWAYWKYTRQVGEFAKASATILIDPAHNRTRIAIGALGRQPALLSNPEAVLDGKQSPIEALSEAIPDQPANALNLHAVALSRALEQIKESKEFSA</sequence>
<organism evidence="5 6">
    <name type="scientific">Sneathiella litorea</name>
    <dbReference type="NCBI Taxonomy" id="2606216"/>
    <lineage>
        <taxon>Bacteria</taxon>
        <taxon>Pseudomonadati</taxon>
        <taxon>Pseudomonadota</taxon>
        <taxon>Alphaproteobacteria</taxon>
        <taxon>Sneathiellales</taxon>
        <taxon>Sneathiellaceae</taxon>
        <taxon>Sneathiella</taxon>
    </lineage>
</organism>
<dbReference type="GO" id="GO:0071949">
    <property type="term" value="F:FAD binding"/>
    <property type="evidence" value="ECO:0007669"/>
    <property type="project" value="InterPro"/>
</dbReference>
<dbReference type="Gene3D" id="3.30.465.10">
    <property type="match status" value="1"/>
</dbReference>
<dbReference type="Proteomes" id="UP000476030">
    <property type="component" value="Unassembled WGS sequence"/>
</dbReference>
<dbReference type="InterPro" id="IPR051312">
    <property type="entry name" value="Diverse_Substr_Oxidored"/>
</dbReference>
<accession>A0A6L8W9S4</accession>
<dbReference type="InterPro" id="IPR016167">
    <property type="entry name" value="FAD-bd_PCMH_sub1"/>
</dbReference>
<dbReference type="InterPro" id="IPR016166">
    <property type="entry name" value="FAD-bd_PCMH"/>
</dbReference>
<protein>
    <submittedName>
        <fullName evidence="5">Carbon monoxide dehydrogenase</fullName>
    </submittedName>
</protein>
<proteinExistence type="predicted"/>
<dbReference type="Gene3D" id="3.30.390.50">
    <property type="entry name" value="CO dehydrogenase flavoprotein, C-terminal domain"/>
    <property type="match status" value="1"/>
</dbReference>
<dbReference type="AlphaFoldDB" id="A0A6L8W9S4"/>
<keyword evidence="6" id="KW-1185">Reference proteome</keyword>
<evidence type="ECO:0000256" key="3">
    <source>
        <dbReference type="ARBA" id="ARBA00023002"/>
    </source>
</evidence>
<evidence type="ECO:0000256" key="1">
    <source>
        <dbReference type="ARBA" id="ARBA00022630"/>
    </source>
</evidence>
<feature type="domain" description="FAD-binding PCMH-type" evidence="4">
    <location>
        <begin position="1"/>
        <end position="178"/>
    </location>
</feature>